<evidence type="ECO:0000256" key="7">
    <source>
        <dbReference type="ARBA" id="ARBA00022679"/>
    </source>
</evidence>
<evidence type="ECO:0000256" key="17">
    <source>
        <dbReference type="SAM" id="Phobius"/>
    </source>
</evidence>
<dbReference type="Pfam" id="PF13614">
    <property type="entry name" value="AAA_31"/>
    <property type="match status" value="1"/>
</dbReference>
<dbReference type="EMBL" id="JAVUPU010000005">
    <property type="protein sequence ID" value="MDT9599701.1"/>
    <property type="molecule type" value="Genomic_DNA"/>
</dbReference>
<evidence type="ECO:0000256" key="16">
    <source>
        <dbReference type="SAM" id="Coils"/>
    </source>
</evidence>
<evidence type="ECO:0000256" key="13">
    <source>
        <dbReference type="ARBA" id="ARBA00023136"/>
    </source>
</evidence>
<name>A0ABU3Q8J2_9SPHN</name>
<feature type="domain" description="Polysaccharide chain length determinant N-terminal" evidence="18">
    <location>
        <begin position="43"/>
        <end position="133"/>
    </location>
</feature>
<evidence type="ECO:0000313" key="22">
    <source>
        <dbReference type="Proteomes" id="UP001259572"/>
    </source>
</evidence>
<feature type="coiled-coil region" evidence="16">
    <location>
        <begin position="337"/>
        <end position="397"/>
    </location>
</feature>
<accession>A0ABU3Q8J2</accession>
<keyword evidence="11" id="KW-0067">ATP-binding</keyword>
<feature type="transmembrane region" description="Helical" evidence="17">
    <location>
        <begin position="58"/>
        <end position="77"/>
    </location>
</feature>
<dbReference type="PANTHER" id="PTHR32309">
    <property type="entry name" value="TYROSINE-PROTEIN KINASE"/>
    <property type="match status" value="1"/>
</dbReference>
<keyword evidence="22" id="KW-1185">Reference proteome</keyword>
<organism evidence="21 22">
    <name type="scientific">Sphingosinicella rhizophila</name>
    <dbReference type="NCBI Taxonomy" id="3050082"/>
    <lineage>
        <taxon>Bacteria</taxon>
        <taxon>Pseudomonadati</taxon>
        <taxon>Pseudomonadota</taxon>
        <taxon>Alphaproteobacteria</taxon>
        <taxon>Sphingomonadales</taxon>
        <taxon>Sphingosinicellaceae</taxon>
        <taxon>Sphingosinicella</taxon>
    </lineage>
</organism>
<evidence type="ECO:0000256" key="12">
    <source>
        <dbReference type="ARBA" id="ARBA00022989"/>
    </source>
</evidence>
<feature type="domain" description="Tyrosine-protein kinase G-rich" evidence="20">
    <location>
        <begin position="404"/>
        <end position="474"/>
    </location>
</feature>
<dbReference type="CDD" id="cd05387">
    <property type="entry name" value="BY-kinase"/>
    <property type="match status" value="1"/>
</dbReference>
<keyword evidence="7" id="KW-0808">Transferase</keyword>
<proteinExistence type="inferred from homology"/>
<dbReference type="InterPro" id="IPR050445">
    <property type="entry name" value="Bact_polysacc_biosynth/exp"/>
</dbReference>
<protein>
    <recommendedName>
        <fullName evidence="4">non-specific protein-tyrosine kinase</fullName>
        <ecNumber evidence="4">2.7.10.2</ecNumber>
    </recommendedName>
</protein>
<evidence type="ECO:0000256" key="11">
    <source>
        <dbReference type="ARBA" id="ARBA00022840"/>
    </source>
</evidence>
<evidence type="ECO:0000256" key="2">
    <source>
        <dbReference type="ARBA" id="ARBA00007316"/>
    </source>
</evidence>
<comment type="similarity">
    <text evidence="2">Belongs to the CpsD/CapB family.</text>
</comment>
<comment type="caution">
    <text evidence="21">The sequence shown here is derived from an EMBL/GenBank/DDBJ whole genome shotgun (WGS) entry which is preliminary data.</text>
</comment>
<dbReference type="InterPro" id="IPR027417">
    <property type="entry name" value="P-loop_NTPase"/>
</dbReference>
<keyword evidence="13 17" id="KW-0472">Membrane</keyword>
<dbReference type="RefSeq" id="WP_315726788.1">
    <property type="nucleotide sequence ID" value="NZ_JAVUPU010000005.1"/>
</dbReference>
<gene>
    <name evidence="21" type="ORF">RQX22_12135</name>
</gene>
<evidence type="ECO:0000256" key="6">
    <source>
        <dbReference type="ARBA" id="ARBA00022519"/>
    </source>
</evidence>
<dbReference type="Proteomes" id="UP001259572">
    <property type="component" value="Unassembled WGS sequence"/>
</dbReference>
<evidence type="ECO:0000256" key="1">
    <source>
        <dbReference type="ARBA" id="ARBA00004429"/>
    </source>
</evidence>
<keyword evidence="10" id="KW-0418">Kinase</keyword>
<evidence type="ECO:0000256" key="4">
    <source>
        <dbReference type="ARBA" id="ARBA00011903"/>
    </source>
</evidence>
<keyword evidence="14" id="KW-0829">Tyrosine-protein kinase</keyword>
<dbReference type="Pfam" id="PF02706">
    <property type="entry name" value="Wzz"/>
    <property type="match status" value="1"/>
</dbReference>
<evidence type="ECO:0000256" key="9">
    <source>
        <dbReference type="ARBA" id="ARBA00022741"/>
    </source>
</evidence>
<keyword evidence="8 17" id="KW-0812">Transmembrane</keyword>
<dbReference type="InterPro" id="IPR005702">
    <property type="entry name" value="Wzc-like_C"/>
</dbReference>
<evidence type="ECO:0000259" key="18">
    <source>
        <dbReference type="Pfam" id="PF02706"/>
    </source>
</evidence>
<dbReference type="InterPro" id="IPR003856">
    <property type="entry name" value="LPS_length_determ_N"/>
</dbReference>
<dbReference type="PANTHER" id="PTHR32309:SF13">
    <property type="entry name" value="FERRIC ENTEROBACTIN TRANSPORT PROTEIN FEPE"/>
    <property type="match status" value="1"/>
</dbReference>
<keyword evidence="5" id="KW-1003">Cell membrane</keyword>
<keyword evidence="12 17" id="KW-1133">Transmembrane helix</keyword>
<evidence type="ECO:0000259" key="20">
    <source>
        <dbReference type="Pfam" id="PF13807"/>
    </source>
</evidence>
<evidence type="ECO:0000256" key="5">
    <source>
        <dbReference type="ARBA" id="ARBA00022475"/>
    </source>
</evidence>
<keyword evidence="9" id="KW-0547">Nucleotide-binding</keyword>
<dbReference type="EC" id="2.7.10.2" evidence="4"/>
<dbReference type="SUPFAM" id="SSF52540">
    <property type="entry name" value="P-loop containing nucleoside triphosphate hydrolases"/>
    <property type="match status" value="1"/>
</dbReference>
<evidence type="ECO:0000256" key="3">
    <source>
        <dbReference type="ARBA" id="ARBA00008883"/>
    </source>
</evidence>
<dbReference type="InterPro" id="IPR025669">
    <property type="entry name" value="AAA_dom"/>
</dbReference>
<evidence type="ECO:0000256" key="14">
    <source>
        <dbReference type="ARBA" id="ARBA00023137"/>
    </source>
</evidence>
<keyword evidence="16" id="KW-0175">Coiled coil</keyword>
<evidence type="ECO:0000313" key="21">
    <source>
        <dbReference type="EMBL" id="MDT9599701.1"/>
    </source>
</evidence>
<dbReference type="InterPro" id="IPR032807">
    <property type="entry name" value="GNVR"/>
</dbReference>
<feature type="coiled-coil region" evidence="16">
    <location>
        <begin position="200"/>
        <end position="241"/>
    </location>
</feature>
<comment type="similarity">
    <text evidence="3">Belongs to the etk/wzc family.</text>
</comment>
<sequence>MSKNDIEPISGPIWPLAPQPQGDLALAGDWGQRSYGIGSGFGDLNLSTILRIASEWRWLILGAAAVAIAVAIVVTFLTTPQYRATAVLELNPPAVEILEDSMTKSGGNNDQQYLSTQYGLLASKSLAERVAQEMNLASNESFVSAEADRATRVKIATAILSSNFEVSPVQGSRLVRISYSSPSPDLAARITNSFADNFINANLERRYEASSYARQFLERQIATIKGDLEKSERELVAYAQRQSIINTGASQGQPGQGGGAGSDTASIQGASLLAMNQALAVAQARRIAAEQRYRQMSSASTTAEITASTAPMRQWRAQLEAEYQNKLSSFKPDYPDMVRLRNQIEALDQQIKREAGTVAGGNNASLLAEFQAAAAEERSLQERVEQLKSTVLNLRGRSIQYNILQREVDTNRSLYDALLQRYKEIGVAGGVGTNTVSVVDPAEPPGGPYKPNLVLNVLIGLLVGVLGGMGAALALEFVNDTIKTPDDVRDKLRLPSLGVIPKKTSEEALADELKEQTSPISEAYFSLRTSLQFTTETGAPKSLLITSTRAAEGKSSTTLALAQNFARLGNSVLLIDADLRKPAFVTGVDPNEGLSKLLTNSDPVQNHVLKTQVENLSLVPCGPIPPNPAELLASPRLKAIISEAMNHYDMVIVDGPPVLGLADAPLLSGVCRGTLLVVESGKTRTKAAVDAVNRLKAAGSHIVGAVLTKFRHQAHGYGYGYGYEPYKYGGIGSREREIKLVAQREG</sequence>
<comment type="catalytic activity">
    <reaction evidence="15">
        <text>L-tyrosyl-[protein] + ATP = O-phospho-L-tyrosyl-[protein] + ADP + H(+)</text>
        <dbReference type="Rhea" id="RHEA:10596"/>
        <dbReference type="Rhea" id="RHEA-COMP:10136"/>
        <dbReference type="Rhea" id="RHEA-COMP:20101"/>
        <dbReference type="ChEBI" id="CHEBI:15378"/>
        <dbReference type="ChEBI" id="CHEBI:30616"/>
        <dbReference type="ChEBI" id="CHEBI:46858"/>
        <dbReference type="ChEBI" id="CHEBI:61978"/>
        <dbReference type="ChEBI" id="CHEBI:456216"/>
        <dbReference type="EC" id="2.7.10.2"/>
    </reaction>
</comment>
<dbReference type="NCBIfam" id="TIGR01007">
    <property type="entry name" value="eps_fam"/>
    <property type="match status" value="1"/>
</dbReference>
<evidence type="ECO:0000259" key="19">
    <source>
        <dbReference type="Pfam" id="PF13614"/>
    </source>
</evidence>
<comment type="subcellular location">
    <subcellularLocation>
        <location evidence="1">Cell inner membrane</location>
        <topology evidence="1">Multi-pass membrane protein</topology>
    </subcellularLocation>
</comment>
<feature type="domain" description="AAA" evidence="19">
    <location>
        <begin position="552"/>
        <end position="662"/>
    </location>
</feature>
<keyword evidence="6" id="KW-0997">Cell inner membrane</keyword>
<dbReference type="Gene3D" id="3.40.50.300">
    <property type="entry name" value="P-loop containing nucleotide triphosphate hydrolases"/>
    <property type="match status" value="1"/>
</dbReference>
<evidence type="ECO:0000256" key="10">
    <source>
        <dbReference type="ARBA" id="ARBA00022777"/>
    </source>
</evidence>
<reference evidence="21 22" key="1">
    <citation type="submission" date="2023-05" db="EMBL/GenBank/DDBJ databases">
        <authorList>
            <person name="Guo Y."/>
        </authorList>
    </citation>
    <scope>NUCLEOTIDE SEQUENCE [LARGE SCALE GENOMIC DNA]</scope>
    <source>
        <strain evidence="21 22">GR2756</strain>
    </source>
</reference>
<evidence type="ECO:0000256" key="15">
    <source>
        <dbReference type="ARBA" id="ARBA00051245"/>
    </source>
</evidence>
<dbReference type="Pfam" id="PF13807">
    <property type="entry name" value="GNVR"/>
    <property type="match status" value="1"/>
</dbReference>
<evidence type="ECO:0000256" key="8">
    <source>
        <dbReference type="ARBA" id="ARBA00022692"/>
    </source>
</evidence>